<name>A0ABR2DY13_9ROSI</name>
<dbReference type="Proteomes" id="UP001472677">
    <property type="component" value="Unassembled WGS sequence"/>
</dbReference>
<reference evidence="1 2" key="1">
    <citation type="journal article" date="2024" name="G3 (Bethesda)">
        <title>Genome assembly of Hibiscus sabdariffa L. provides insights into metabolisms of medicinal natural products.</title>
        <authorList>
            <person name="Kim T."/>
        </authorList>
    </citation>
    <scope>NUCLEOTIDE SEQUENCE [LARGE SCALE GENOMIC DNA]</scope>
    <source>
        <strain evidence="1">TK-2024</strain>
        <tissue evidence="1">Old leaves</tissue>
    </source>
</reference>
<sequence>MRQHWFISRLDGASITAGGFPPQDRNVLIITTSSNQFYIFDVEARQLGEWSMAMRSIDFGKPVEEEDENELVNGALLKFQGNHKFESLNFS</sequence>
<organism evidence="1 2">
    <name type="scientific">Hibiscus sabdariffa</name>
    <name type="common">roselle</name>
    <dbReference type="NCBI Taxonomy" id="183260"/>
    <lineage>
        <taxon>Eukaryota</taxon>
        <taxon>Viridiplantae</taxon>
        <taxon>Streptophyta</taxon>
        <taxon>Embryophyta</taxon>
        <taxon>Tracheophyta</taxon>
        <taxon>Spermatophyta</taxon>
        <taxon>Magnoliopsida</taxon>
        <taxon>eudicotyledons</taxon>
        <taxon>Gunneridae</taxon>
        <taxon>Pentapetalae</taxon>
        <taxon>rosids</taxon>
        <taxon>malvids</taxon>
        <taxon>Malvales</taxon>
        <taxon>Malvaceae</taxon>
        <taxon>Malvoideae</taxon>
        <taxon>Hibiscus</taxon>
    </lineage>
</organism>
<comment type="caution">
    <text evidence="1">The sequence shown here is derived from an EMBL/GenBank/DDBJ whole genome shotgun (WGS) entry which is preliminary data.</text>
</comment>
<protein>
    <submittedName>
        <fullName evidence="1">Uncharacterized protein</fullName>
    </submittedName>
</protein>
<dbReference type="EMBL" id="JBBPBM010000021">
    <property type="protein sequence ID" value="KAK8548866.1"/>
    <property type="molecule type" value="Genomic_DNA"/>
</dbReference>
<dbReference type="PANTHER" id="PTHR45086">
    <property type="entry name" value="WD REPEAT-CONTAINING PROTEIN PCN"/>
    <property type="match status" value="1"/>
</dbReference>
<dbReference type="InterPro" id="IPR044622">
    <property type="entry name" value="PCN"/>
</dbReference>
<evidence type="ECO:0000313" key="1">
    <source>
        <dbReference type="EMBL" id="KAK8548866.1"/>
    </source>
</evidence>
<gene>
    <name evidence="1" type="ORF">V6N12_061770</name>
</gene>
<accession>A0ABR2DY13</accession>
<evidence type="ECO:0000313" key="2">
    <source>
        <dbReference type="Proteomes" id="UP001472677"/>
    </source>
</evidence>
<keyword evidence="2" id="KW-1185">Reference proteome</keyword>
<proteinExistence type="predicted"/>
<dbReference type="PANTHER" id="PTHR45086:SF1">
    <property type="entry name" value="WD REPEAT-CONTAINING PROTEIN PCN"/>
    <property type="match status" value="1"/>
</dbReference>